<comment type="caution">
    <text evidence="2">The sequence shown here is derived from an EMBL/GenBank/DDBJ whole genome shotgun (WGS) entry which is preliminary data.</text>
</comment>
<feature type="domain" description="BLUF" evidence="1">
    <location>
        <begin position="3"/>
        <end position="94"/>
    </location>
</feature>
<dbReference type="InterPro" id="IPR036046">
    <property type="entry name" value="Acylphosphatase-like_dom_sf"/>
</dbReference>
<dbReference type="SMART" id="SM01034">
    <property type="entry name" value="BLUF"/>
    <property type="match status" value="1"/>
</dbReference>
<dbReference type="InterPro" id="IPR007024">
    <property type="entry name" value="BLUF_domain"/>
</dbReference>
<protein>
    <submittedName>
        <fullName evidence="2">Blue light sensor protein</fullName>
    </submittedName>
</protein>
<name>A0A1E8FBN0_9ALTE</name>
<reference evidence="2 3" key="1">
    <citation type="submission" date="2016-09" db="EMBL/GenBank/DDBJ databases">
        <title>Alteromonas lipolytica, a new species isolated from sea water.</title>
        <authorList>
            <person name="Wu Y.-H."/>
            <person name="Cheng H."/>
            <person name="Xu X.-W."/>
        </authorList>
    </citation>
    <scope>NUCLEOTIDE SEQUENCE [LARGE SCALE GENOMIC DNA]</scope>
    <source>
        <strain evidence="2 3">JW12</strain>
    </source>
</reference>
<dbReference type="GO" id="GO:0071949">
    <property type="term" value="F:FAD binding"/>
    <property type="evidence" value="ECO:0007669"/>
    <property type="project" value="InterPro"/>
</dbReference>
<dbReference type="EMBL" id="MJIC01000015">
    <property type="protein sequence ID" value="OFI33321.1"/>
    <property type="molecule type" value="Genomic_DNA"/>
</dbReference>
<dbReference type="Gene3D" id="3.30.70.100">
    <property type="match status" value="1"/>
</dbReference>
<dbReference type="OrthoDB" id="557705at2"/>
<evidence type="ECO:0000313" key="3">
    <source>
        <dbReference type="Proteomes" id="UP000176037"/>
    </source>
</evidence>
<organism evidence="2 3">
    <name type="scientific">Alteromonas lipolytica</name>
    <dbReference type="NCBI Taxonomy" id="1856405"/>
    <lineage>
        <taxon>Bacteria</taxon>
        <taxon>Pseudomonadati</taxon>
        <taxon>Pseudomonadota</taxon>
        <taxon>Gammaproteobacteria</taxon>
        <taxon>Alteromonadales</taxon>
        <taxon>Alteromonadaceae</taxon>
        <taxon>Alteromonas/Salinimonas group</taxon>
        <taxon>Alteromonas</taxon>
    </lineage>
</organism>
<dbReference type="RefSeq" id="WP_070177697.1">
    <property type="nucleotide sequence ID" value="NZ_BMJR01000002.1"/>
</dbReference>
<accession>A0A1E8FBN0</accession>
<evidence type="ECO:0000313" key="2">
    <source>
        <dbReference type="EMBL" id="OFI33321.1"/>
    </source>
</evidence>
<dbReference type="Pfam" id="PF04940">
    <property type="entry name" value="BLUF"/>
    <property type="match status" value="1"/>
</dbReference>
<proteinExistence type="predicted"/>
<gene>
    <name evidence="2" type="ORF">BFC17_03405</name>
</gene>
<dbReference type="PROSITE" id="PS50925">
    <property type="entry name" value="BLUF"/>
    <property type="match status" value="1"/>
</dbReference>
<dbReference type="STRING" id="1856405.BFC17_03405"/>
<evidence type="ECO:0000259" key="1">
    <source>
        <dbReference type="PROSITE" id="PS50925"/>
    </source>
</evidence>
<dbReference type="SUPFAM" id="SSF54975">
    <property type="entry name" value="Acylphosphatase/BLUF domain-like"/>
    <property type="match status" value="1"/>
</dbReference>
<sequence>MSLVRLVYYSRASREMSLADLKSILEVARDNNSELEVCGMLAYEKQYFIQALEGERSVVNELYLDIADDPRHDEITIISYSDITKPCFEKWKMGYAGSSAEFHKLLSELGQHEFKPDKMTADQAEQFLRRLASHQSTI</sequence>
<dbReference type="Proteomes" id="UP000176037">
    <property type="component" value="Unassembled WGS sequence"/>
</dbReference>
<dbReference type="GO" id="GO:0009882">
    <property type="term" value="F:blue light photoreceptor activity"/>
    <property type="evidence" value="ECO:0007669"/>
    <property type="project" value="InterPro"/>
</dbReference>
<keyword evidence="3" id="KW-1185">Reference proteome</keyword>
<dbReference type="AlphaFoldDB" id="A0A1E8FBN0"/>